<reference evidence="3" key="1">
    <citation type="submission" date="2019-03" db="EMBL/GenBank/DDBJ databases">
        <title>Aquabacterium pictum sp.nov., the first bacteriochlorophyll a-containing freshwater bacterium in the genus Aquabacterium of the class Betaproteobacteria.</title>
        <authorList>
            <person name="Hirose S."/>
            <person name="Tank M."/>
            <person name="Hara E."/>
            <person name="Tamaki H."/>
            <person name="Takaichi S."/>
            <person name="Haruta S."/>
            <person name="Hanada S."/>
        </authorList>
    </citation>
    <scope>NUCLEOTIDE SEQUENCE [LARGE SCALE GENOMIC DNA]</scope>
    <source>
        <strain evidence="3">W35</strain>
    </source>
</reference>
<keyword evidence="3" id="KW-1185">Reference proteome</keyword>
<dbReference type="RefSeq" id="WP_137730725.1">
    <property type="nucleotide sequence ID" value="NZ_BJCL01000001.1"/>
</dbReference>
<dbReference type="SUPFAM" id="SSF69279">
    <property type="entry name" value="Phage tail proteins"/>
    <property type="match status" value="1"/>
</dbReference>
<accession>A0A480AGP3</accession>
<dbReference type="NCBIfam" id="TIGR01646">
    <property type="entry name" value="vgr_GE"/>
    <property type="match status" value="1"/>
</dbReference>
<dbReference type="AlphaFoldDB" id="A0A480AGP3"/>
<dbReference type="EMBL" id="BJCL01000001">
    <property type="protein sequence ID" value="GCL60929.1"/>
    <property type="molecule type" value="Genomic_DNA"/>
</dbReference>
<feature type="domain" description="Gp5/Type VI secretion system Vgr protein OB-fold" evidence="1">
    <location>
        <begin position="368"/>
        <end position="442"/>
    </location>
</feature>
<organism evidence="2 3">
    <name type="scientific">Pseudaquabacterium pictum</name>
    <dbReference type="NCBI Taxonomy" id="2315236"/>
    <lineage>
        <taxon>Bacteria</taxon>
        <taxon>Pseudomonadati</taxon>
        <taxon>Pseudomonadota</taxon>
        <taxon>Betaproteobacteria</taxon>
        <taxon>Burkholderiales</taxon>
        <taxon>Sphaerotilaceae</taxon>
        <taxon>Pseudaquabacterium</taxon>
    </lineage>
</organism>
<proteinExistence type="predicted"/>
<dbReference type="Proteomes" id="UP000301751">
    <property type="component" value="Unassembled WGS sequence"/>
</dbReference>
<gene>
    <name evidence="2" type="ORF">AQPW35_00100</name>
</gene>
<evidence type="ECO:0000313" key="3">
    <source>
        <dbReference type="Proteomes" id="UP000301751"/>
    </source>
</evidence>
<sequence length="543" mass="57180">MSVVTVTIRCDGSTIAADIPVVSIDVRRALNRVPSASVLLQDGDATSGQFAICDSGLFKLGTEVSIAARYEGGDGDQTLFSGLVVRQGIEAGRGGACLRVELRDKAFRMTRPRRSQVFADAKDSDVFAKLAKAAGLTCSAQATTVTHASLVQFDCSDWDWLLTRADAVGMVVSVTDGALRMAKPELTGSPALTVTWGQDLLDLDLACDALGQDASIEAWNWDIGTQKLVKSSARKPPALKQGSVSSAKAADALGLGAATLLHRAPLLTAEAKDWADAIAVRNQLGLQRGRLRVQGTARAKLLDGVKIQGVGKAFEGEVLVTGLCHRIADGDWTTDLQFGLDPTPHHRRPDIASAPAAGLLPPASGLQIGIVDSVADDPLKEHRIKVMVPSLGDGVTGLWARVAAPDAGKERGICFRPEPGDEVVLGFFNDDPRQPVVLGALFSSKNTPPAAVLDSSNKNNLRGLVTRSGLTLAMDDDKKQLSLQTPSGAKLLMDDEGEAIVISDKHGNKITLDKNGIAIESAKDLQAKASGDVVVKGSKIDLN</sequence>
<dbReference type="OrthoDB" id="1907165at2"/>
<evidence type="ECO:0000313" key="2">
    <source>
        <dbReference type="EMBL" id="GCL60929.1"/>
    </source>
</evidence>
<protein>
    <recommendedName>
        <fullName evidence="1">Gp5/Type VI secretion system Vgr protein OB-fold domain-containing protein</fullName>
    </recommendedName>
</protein>
<dbReference type="Pfam" id="PF04717">
    <property type="entry name" value="Phage_base_V"/>
    <property type="match status" value="1"/>
</dbReference>
<dbReference type="Gene3D" id="2.40.50.230">
    <property type="entry name" value="Gp5 N-terminal domain"/>
    <property type="match status" value="1"/>
</dbReference>
<comment type="caution">
    <text evidence="2">The sequence shown here is derived from an EMBL/GenBank/DDBJ whole genome shotgun (WGS) entry which is preliminary data.</text>
</comment>
<dbReference type="InterPro" id="IPR006533">
    <property type="entry name" value="T6SS_Vgr_RhsGE"/>
</dbReference>
<evidence type="ECO:0000259" key="1">
    <source>
        <dbReference type="Pfam" id="PF04717"/>
    </source>
</evidence>
<name>A0A480AGP3_9BURK</name>
<dbReference type="InterPro" id="IPR037026">
    <property type="entry name" value="Vgr_OB-fold_dom_sf"/>
</dbReference>
<dbReference type="InterPro" id="IPR006531">
    <property type="entry name" value="Gp5/Vgr_OB"/>
</dbReference>
<dbReference type="SUPFAM" id="SSF69255">
    <property type="entry name" value="gp5 N-terminal domain-like"/>
    <property type="match status" value="1"/>
</dbReference>